<dbReference type="STRING" id="1720063.SAMN05216217_1242"/>
<dbReference type="AlphaFoldDB" id="A0A1I4UJ33"/>
<dbReference type="SMART" id="SM00729">
    <property type="entry name" value="Elp3"/>
    <property type="match status" value="1"/>
</dbReference>
<evidence type="ECO:0000259" key="4">
    <source>
        <dbReference type="PROSITE" id="PS51918"/>
    </source>
</evidence>
<dbReference type="PANTHER" id="PTHR13932">
    <property type="entry name" value="COPROPORPHYRINIGEN III OXIDASE"/>
    <property type="match status" value="1"/>
</dbReference>
<evidence type="ECO:0000256" key="3">
    <source>
        <dbReference type="ARBA" id="ARBA00030263"/>
    </source>
</evidence>
<dbReference type="SUPFAM" id="SSF102114">
    <property type="entry name" value="Radical SAM enzymes"/>
    <property type="match status" value="1"/>
</dbReference>
<gene>
    <name evidence="5" type="ORF">SAMN05216217_1242</name>
</gene>
<dbReference type="Proteomes" id="UP000243629">
    <property type="component" value="Unassembled WGS sequence"/>
</dbReference>
<dbReference type="RefSeq" id="WP_093478879.1">
    <property type="nucleotide sequence ID" value="NZ_FOUI01000024.1"/>
</dbReference>
<accession>A0A1I4UJ33</accession>
<dbReference type="SFLD" id="SFLDS00029">
    <property type="entry name" value="Radical_SAM"/>
    <property type="match status" value="1"/>
</dbReference>
<evidence type="ECO:0000313" key="5">
    <source>
        <dbReference type="EMBL" id="SFM88723.1"/>
    </source>
</evidence>
<sequence>MPVCGPDIEPETARNPALQLIAGRLSPDQSRADLLAIHRALRDSRQHKRGLSLNLYIPFCANLCYYCERCRVITKDRSQGDRYLELLEQEIRILSRHLDPGQRVEQIYLGGGTPTFLSHAALRRLMDTLQKHFNLLPGEIGDYCVEIDPREADWATLGLLREIGFNRISIGLQALDPAVQQALNRLQSHEQLQNTVDAARALRFHAINIDIMIGLPKQRPEGFATTVETLLQWLPERLSVSFYQHRPEQFSNQRRINPEDLPSAECCQRMFDDLQCALTRAGYHQIGEQAFARPDDPLAMAEEDGVLTRNIRGLTTHGHCDLLGLGVCASSQIGPTAWRNHQQLFSYQQTVGHGELPAHNMLRGPGL</sequence>
<feature type="domain" description="Radical SAM core" evidence="4">
    <location>
        <begin position="45"/>
        <end position="281"/>
    </location>
</feature>
<dbReference type="Pfam" id="PF04055">
    <property type="entry name" value="Radical_SAM"/>
    <property type="match status" value="1"/>
</dbReference>
<reference evidence="6" key="1">
    <citation type="submission" date="2016-10" db="EMBL/GenBank/DDBJ databases">
        <authorList>
            <person name="Varghese N."/>
            <person name="Submissions S."/>
        </authorList>
    </citation>
    <scope>NUCLEOTIDE SEQUENCE [LARGE SCALE GENOMIC DNA]</scope>
    <source>
        <strain evidence="6">DSM 24213</strain>
    </source>
</reference>
<dbReference type="InterPro" id="IPR023404">
    <property type="entry name" value="rSAM_horseshoe"/>
</dbReference>
<keyword evidence="6" id="KW-1185">Reference proteome</keyword>
<dbReference type="GO" id="GO:0006782">
    <property type="term" value="P:protoporphyrinogen IX biosynthetic process"/>
    <property type="evidence" value="ECO:0007669"/>
    <property type="project" value="TreeGrafter"/>
</dbReference>
<dbReference type="SFLD" id="SFLDG01065">
    <property type="entry name" value="anaerobic_coproporphyrinogen-I"/>
    <property type="match status" value="1"/>
</dbReference>
<name>A0A1I4UJ33_9GAMM</name>
<dbReference type="PANTHER" id="PTHR13932:SF6">
    <property type="entry name" value="OXYGEN-INDEPENDENT COPROPORPHYRINOGEN III OXIDASE"/>
    <property type="match status" value="1"/>
</dbReference>
<dbReference type="InterPro" id="IPR006638">
    <property type="entry name" value="Elp3/MiaA/NifB-like_rSAM"/>
</dbReference>
<organism evidence="5 6">
    <name type="scientific">Halopseudomonas yangmingensis</name>
    <dbReference type="NCBI Taxonomy" id="1720063"/>
    <lineage>
        <taxon>Bacteria</taxon>
        <taxon>Pseudomonadati</taxon>
        <taxon>Pseudomonadota</taxon>
        <taxon>Gammaproteobacteria</taxon>
        <taxon>Pseudomonadales</taxon>
        <taxon>Pseudomonadaceae</taxon>
        <taxon>Halopseudomonas</taxon>
    </lineage>
</organism>
<dbReference type="InterPro" id="IPR058240">
    <property type="entry name" value="rSAM_sf"/>
</dbReference>
<dbReference type="GO" id="GO:0051989">
    <property type="term" value="F:coproporphyrinogen dehydrogenase activity"/>
    <property type="evidence" value="ECO:0007669"/>
    <property type="project" value="TreeGrafter"/>
</dbReference>
<dbReference type="PROSITE" id="PS51918">
    <property type="entry name" value="RADICAL_SAM"/>
    <property type="match status" value="1"/>
</dbReference>
<dbReference type="InterPro" id="IPR034505">
    <property type="entry name" value="Coproporphyrinogen-III_oxidase"/>
</dbReference>
<protein>
    <recommendedName>
        <fullName evidence="1">Oxygen-independent coproporphyrinogen III oxidase</fullName>
    </recommendedName>
    <alternativeName>
        <fullName evidence="3">Coproporphyrinogen III dehydrogenase</fullName>
    </alternativeName>
</protein>
<dbReference type="InterPro" id="IPR007197">
    <property type="entry name" value="rSAM"/>
</dbReference>
<evidence type="ECO:0000313" key="6">
    <source>
        <dbReference type="Proteomes" id="UP000243629"/>
    </source>
</evidence>
<dbReference type="GO" id="GO:0051539">
    <property type="term" value="F:4 iron, 4 sulfur cluster binding"/>
    <property type="evidence" value="ECO:0007669"/>
    <property type="project" value="TreeGrafter"/>
</dbReference>
<evidence type="ECO:0000256" key="1">
    <source>
        <dbReference type="ARBA" id="ARBA00020156"/>
    </source>
</evidence>
<dbReference type="SFLD" id="SFLDG01082">
    <property type="entry name" value="B12-binding_domain_containing"/>
    <property type="match status" value="1"/>
</dbReference>
<dbReference type="Gene3D" id="3.80.30.20">
    <property type="entry name" value="tm_1862 like domain"/>
    <property type="match status" value="1"/>
</dbReference>
<dbReference type="GO" id="GO:0005737">
    <property type="term" value="C:cytoplasm"/>
    <property type="evidence" value="ECO:0007669"/>
    <property type="project" value="TreeGrafter"/>
</dbReference>
<keyword evidence="2" id="KW-0560">Oxidoreductase</keyword>
<dbReference type="OrthoDB" id="9808022at2"/>
<evidence type="ECO:0000256" key="2">
    <source>
        <dbReference type="ARBA" id="ARBA00023002"/>
    </source>
</evidence>
<proteinExistence type="predicted"/>
<dbReference type="EMBL" id="FOUI01000024">
    <property type="protein sequence ID" value="SFM88723.1"/>
    <property type="molecule type" value="Genomic_DNA"/>
</dbReference>